<proteinExistence type="predicted"/>
<protein>
    <submittedName>
        <fullName evidence="2">RES domain-containing protein</fullName>
    </submittedName>
</protein>
<geneLocation type="plasmid" evidence="2 4">
    <name>pRho-VOC14-L</name>
</geneLocation>
<reference evidence="1" key="1">
    <citation type="submission" date="2022-12" db="EMBL/GenBank/DDBJ databases">
        <authorList>
            <person name="Krivoruchko A.V."/>
            <person name="Elkin A."/>
        </authorList>
    </citation>
    <scope>NUCLEOTIDE SEQUENCE</scope>
    <source>
        <strain evidence="1">IEGM 249</strain>
    </source>
</reference>
<keyword evidence="3" id="KW-1185">Reference proteome</keyword>
<dbReference type="EMBL" id="CP130956">
    <property type="protein sequence ID" value="WLF52200.1"/>
    <property type="molecule type" value="Genomic_DNA"/>
</dbReference>
<dbReference type="AlphaFoldDB" id="A0AAX3YUJ0"/>
<name>A0AAX3YUJ0_RHOOP</name>
<sequence>MDDHVPRILRKAKLAGRVLSQVTVTDDIPVALVHGSHLAAIGQDTWLTKCDPVDYRITRDWAASILHGTDGVLGIKYRARNDEDRFSVVMTIKPNAGVGLHDLMTVSRGPIMLDDRAGLELVRSHLAKYNATVI</sequence>
<evidence type="ECO:0000313" key="4">
    <source>
        <dbReference type="Proteomes" id="UP001231166"/>
    </source>
</evidence>
<evidence type="ECO:0000313" key="2">
    <source>
        <dbReference type="EMBL" id="WLF52200.1"/>
    </source>
</evidence>
<dbReference type="EMBL" id="JAPWIS010000042">
    <property type="protein sequence ID" value="MCZ4590164.1"/>
    <property type="molecule type" value="Genomic_DNA"/>
</dbReference>
<accession>A0AAX3YUJ0</accession>
<dbReference type="Proteomes" id="UP001066327">
    <property type="component" value="Unassembled WGS sequence"/>
</dbReference>
<reference evidence="2" key="2">
    <citation type="submission" date="2023-07" db="EMBL/GenBank/DDBJ databases">
        <title>Genomic analysis of Rhodococcus opacus VOC-14 with glycol ethers degradation activity.</title>
        <authorList>
            <person name="Narkevich D.A."/>
            <person name="Hlushen A.M."/>
            <person name="Akhremchuk A.E."/>
            <person name="Sikolenko M.A."/>
            <person name="Valentovich L.N."/>
        </authorList>
    </citation>
    <scope>NUCLEOTIDE SEQUENCE</scope>
    <source>
        <strain evidence="2">VOC-14</strain>
        <plasmid evidence="2">pRho-VOC14-L</plasmid>
    </source>
</reference>
<dbReference type="Proteomes" id="UP001231166">
    <property type="component" value="Plasmid pRho-VOC14-L"/>
</dbReference>
<organism evidence="2 4">
    <name type="scientific">Rhodococcus opacus</name>
    <name type="common">Nocardia opaca</name>
    <dbReference type="NCBI Taxonomy" id="37919"/>
    <lineage>
        <taxon>Bacteria</taxon>
        <taxon>Bacillati</taxon>
        <taxon>Actinomycetota</taxon>
        <taxon>Actinomycetes</taxon>
        <taxon>Mycobacteriales</taxon>
        <taxon>Nocardiaceae</taxon>
        <taxon>Rhodococcus</taxon>
    </lineage>
</organism>
<evidence type="ECO:0000313" key="1">
    <source>
        <dbReference type="EMBL" id="MCZ4590164.1"/>
    </source>
</evidence>
<keyword evidence="2" id="KW-0614">Plasmid</keyword>
<evidence type="ECO:0000313" key="3">
    <source>
        <dbReference type="Proteomes" id="UP001066327"/>
    </source>
</evidence>
<dbReference type="RefSeq" id="WP_269592874.1">
    <property type="nucleotide sequence ID" value="NZ_CP130956.1"/>
</dbReference>
<gene>
    <name evidence="1" type="ORF">O4328_42210</name>
    <name evidence="2" type="ORF">Q5707_43075</name>
</gene>